<feature type="domain" description="AMP-binding enzyme C-terminal" evidence="10">
    <location>
        <begin position="414"/>
        <end position="493"/>
    </location>
</feature>
<comment type="caution">
    <text evidence="7">Lacks conserved residue(s) required for the propagation of feature annotation.</text>
</comment>
<keyword evidence="8" id="KW-0175">Coiled coil</keyword>
<dbReference type="Pfam" id="PF13193">
    <property type="entry name" value="AMP-binding_C"/>
    <property type="match status" value="1"/>
</dbReference>
<dbReference type="InterPro" id="IPR045851">
    <property type="entry name" value="AMP-bd_C_sf"/>
</dbReference>
<evidence type="ECO:0000256" key="6">
    <source>
        <dbReference type="ARBA" id="ARBA00061336"/>
    </source>
</evidence>
<dbReference type="InterPro" id="IPR010071">
    <property type="entry name" value="AA_adenyl_dom"/>
</dbReference>
<evidence type="ECO:0000256" key="8">
    <source>
        <dbReference type="SAM" id="Coils"/>
    </source>
</evidence>
<feature type="binding site" evidence="7">
    <location>
        <begin position="150"/>
        <end position="151"/>
    </location>
    <ligand>
        <name>ATP</name>
        <dbReference type="ChEBI" id="CHEBI:30616"/>
    </ligand>
</feature>
<dbReference type="GO" id="GO:0005737">
    <property type="term" value="C:cytoplasm"/>
    <property type="evidence" value="ECO:0007669"/>
    <property type="project" value="UniProtKB-SubCell"/>
</dbReference>
<feature type="binding site" evidence="7">
    <location>
        <position position="493"/>
    </location>
    <ligand>
        <name>ATP</name>
        <dbReference type="ChEBI" id="CHEBI:30616"/>
    </ligand>
</feature>
<keyword evidence="2 7" id="KW-0436">Ligase</keyword>
<evidence type="ECO:0000256" key="2">
    <source>
        <dbReference type="ARBA" id="ARBA00022598"/>
    </source>
</evidence>
<evidence type="ECO:0000259" key="9">
    <source>
        <dbReference type="Pfam" id="PF00501"/>
    </source>
</evidence>
<evidence type="ECO:0000259" key="10">
    <source>
        <dbReference type="Pfam" id="PF13193"/>
    </source>
</evidence>
<feature type="binding site" evidence="7">
    <location>
        <begin position="394"/>
        <end position="397"/>
    </location>
    <ligand>
        <name>ATP</name>
        <dbReference type="ChEBI" id="CHEBI:30616"/>
    </ligand>
</feature>
<comment type="function">
    <text evidence="5 7">Catalyzes the first step in the D-alanylation of lipoteichoic acid (LTA), the activation of D-alanine and its transfer onto the D-alanyl carrier protein (Dcp) DltC. In an ATP-dependent two-step reaction, forms a high energy D-alanyl-AMP intermediate, followed by transfer of the D-alanyl residue as a thiol ester to the phosphopantheinyl prosthetic group of the Dcp. D-alanylation of LTA plays an important role in modulating the properties of the cell wall in Gram-positive bacteria, influencing the net charge of the cell wall.</text>
</comment>
<protein>
    <recommendedName>
        <fullName evidence="7">D-alanine--D-alanyl carrier protein ligase</fullName>
        <shortName evidence="7">DCL</shortName>
        <ecNumber evidence="7">6.2.1.54</ecNumber>
    </recommendedName>
    <alternativeName>
        <fullName evidence="7">D-alanine--poly(phosphoribitol) ligase subunit 1</fullName>
    </alternativeName>
    <alternativeName>
        <fullName evidence="7">D-alanine-activating enzyme</fullName>
        <shortName evidence="7">DAE</shortName>
    </alternativeName>
</protein>
<sequence length="504" mass="57974">MKVLDSIDKFAKTDRIAVKCLDKELTYKELKNYSDKIAKYLLEEFKEDRTPIIIYGNKKNEILPVMMGALKSGRAYVPLDITFPEQRVNQIINEIKPKVIFNFTDSCLKIEEALEINYNDLKDILNKTISVRISNDNWVKEDENCYILFTSGSTGKPKGVQISKRNIDSFTEWFERYLEFDECPGNILNQISYSFDVSVIPIYIGMANGKTLFSLNKDTLEDLHILFNELTNSNIDCWVSTPALAEICSNFDDFNKSNIKKLSTFVFAGEVLTKKLVRELMNRFPKTRMINGYGPTEATVLISAIDINDDMLSDERSIPIGYPISNCELNIVDEHGNKVKEGQKGELVVIGDSVSKGYFNNPEITNKVFFTTSQNQQGYKTGDLAYYQNGIIYYCGRKDFQIKLNGFRIEIEDIENNLRKVQNINNVVVFPIFNEEHKISHLTAYIVLNEENELSNLKNAMLIKNELKKLIPSYMIPRNIKILKEFPLNTNGKIDRKKLMEDLK</sequence>
<dbReference type="InterPro" id="IPR020845">
    <property type="entry name" value="AMP-binding_CS"/>
</dbReference>
<dbReference type="Gene3D" id="3.40.50.12780">
    <property type="entry name" value="N-terminal domain of ligase-like"/>
    <property type="match status" value="1"/>
</dbReference>
<proteinExistence type="inferred from homology"/>
<dbReference type="InterPro" id="IPR044507">
    <property type="entry name" value="DltA-like"/>
</dbReference>
<comment type="similarity">
    <text evidence="6 7">Belongs to the ATP-dependent AMP-binding enzyme family. DltA subfamily.</text>
</comment>
<dbReference type="EC" id="6.2.1.54" evidence="7"/>
<dbReference type="InterPro" id="IPR000873">
    <property type="entry name" value="AMP-dep_synth/lig_dom"/>
</dbReference>
<dbReference type="RefSeq" id="WP_090094436.1">
    <property type="nucleotide sequence ID" value="NZ_FOMG01000049.1"/>
</dbReference>
<dbReference type="NCBIfam" id="TIGR01733">
    <property type="entry name" value="AA-adenyl-dom"/>
    <property type="match status" value="1"/>
</dbReference>
<reference evidence="11 12" key="1">
    <citation type="submission" date="2016-10" db="EMBL/GenBank/DDBJ databases">
        <authorList>
            <person name="de Groot N.N."/>
        </authorList>
    </citation>
    <scope>NUCLEOTIDE SEQUENCE [LARGE SCALE GENOMIC DNA]</scope>
    <source>
        <strain evidence="11 12">DSM 12992</strain>
    </source>
</reference>
<dbReference type="HAMAP" id="MF_00593">
    <property type="entry name" value="DltA"/>
    <property type="match status" value="1"/>
</dbReference>
<comment type="subcellular location">
    <subcellularLocation>
        <location evidence="7">Cytoplasm</location>
    </subcellularLocation>
</comment>
<dbReference type="NCBIfam" id="NF003417">
    <property type="entry name" value="PRK04813.1"/>
    <property type="match status" value="1"/>
</dbReference>
<dbReference type="InterPro" id="IPR042099">
    <property type="entry name" value="ANL_N_sf"/>
</dbReference>
<dbReference type="Proteomes" id="UP000199263">
    <property type="component" value="Unassembled WGS sequence"/>
</dbReference>
<keyword evidence="4 7" id="KW-0067">ATP-binding</keyword>
<feature type="binding site" evidence="7">
    <location>
        <position position="383"/>
    </location>
    <ligand>
        <name>ATP</name>
        <dbReference type="ChEBI" id="CHEBI:30616"/>
    </ligand>
</feature>
<name>A0A1I1SJS0_9CLOT</name>
<comment type="pathway">
    <text evidence="7">Cell wall biogenesis; lipoteichoic acid biosynthesis.</text>
</comment>
<feature type="binding site" evidence="7">
    <location>
        <position position="493"/>
    </location>
    <ligand>
        <name>D-alanine</name>
        <dbReference type="ChEBI" id="CHEBI:57416"/>
    </ligand>
</feature>
<keyword evidence="12" id="KW-1185">Reference proteome</keyword>
<dbReference type="UniPathway" id="UPA00556"/>
<dbReference type="GO" id="GO:0005524">
    <property type="term" value="F:ATP binding"/>
    <property type="evidence" value="ECO:0007669"/>
    <property type="project" value="UniProtKB-KW"/>
</dbReference>
<dbReference type="Gene3D" id="3.30.300.30">
    <property type="match status" value="1"/>
</dbReference>
<dbReference type="PANTHER" id="PTHR45398">
    <property type="match status" value="1"/>
</dbReference>
<dbReference type="AlphaFoldDB" id="A0A1I1SJS0"/>
<dbReference type="EMBL" id="FOMG01000049">
    <property type="protein sequence ID" value="SFD44103.1"/>
    <property type="molecule type" value="Genomic_DNA"/>
</dbReference>
<evidence type="ECO:0000256" key="4">
    <source>
        <dbReference type="ARBA" id="ARBA00022840"/>
    </source>
</evidence>
<dbReference type="STRING" id="119641.SAMN05421842_1499"/>
<dbReference type="OrthoDB" id="9778383at2"/>
<feature type="binding site" evidence="7">
    <location>
        <position position="300"/>
    </location>
    <ligand>
        <name>D-alanine</name>
        <dbReference type="ChEBI" id="CHEBI:57416"/>
    </ligand>
</feature>
<dbReference type="PANTHER" id="PTHR45398:SF1">
    <property type="entry name" value="ENZYME, PUTATIVE (JCVI)-RELATED"/>
    <property type="match status" value="1"/>
</dbReference>
<feature type="coiled-coil region" evidence="8">
    <location>
        <begin position="397"/>
        <end position="424"/>
    </location>
</feature>
<dbReference type="GO" id="GO:0070395">
    <property type="term" value="P:lipoteichoic acid biosynthetic process"/>
    <property type="evidence" value="ECO:0007669"/>
    <property type="project" value="UniProtKB-UniRule"/>
</dbReference>
<keyword evidence="1 7" id="KW-0963">Cytoplasm</keyword>
<dbReference type="CDD" id="cd05945">
    <property type="entry name" value="DltA"/>
    <property type="match status" value="1"/>
</dbReference>
<dbReference type="Pfam" id="PF00501">
    <property type="entry name" value="AMP-binding"/>
    <property type="match status" value="1"/>
</dbReference>
<dbReference type="PROSITE" id="PS00455">
    <property type="entry name" value="AMP_BINDING"/>
    <property type="match status" value="1"/>
</dbReference>
<feature type="binding site" evidence="7">
    <location>
        <position position="196"/>
    </location>
    <ligand>
        <name>D-alanine</name>
        <dbReference type="ChEBI" id="CHEBI:57416"/>
    </ligand>
</feature>
<organism evidence="11 12">
    <name type="scientific">Clostridium uliginosum</name>
    <dbReference type="NCBI Taxonomy" id="119641"/>
    <lineage>
        <taxon>Bacteria</taxon>
        <taxon>Bacillati</taxon>
        <taxon>Bacillota</taxon>
        <taxon>Clostridia</taxon>
        <taxon>Eubacteriales</taxon>
        <taxon>Clostridiaceae</taxon>
        <taxon>Clostridium</taxon>
    </lineage>
</organism>
<keyword evidence="3 7" id="KW-0547">Nucleotide-binding</keyword>
<feature type="domain" description="AMP-dependent synthetase/ligase" evidence="9">
    <location>
        <begin position="13"/>
        <end position="359"/>
    </location>
</feature>
<evidence type="ECO:0000256" key="1">
    <source>
        <dbReference type="ARBA" id="ARBA00022490"/>
    </source>
</evidence>
<comment type="catalytic activity">
    <reaction evidence="7">
        <text>holo-[D-alanyl-carrier protein] + D-alanine + ATP = D-alanyl-[D-alanyl-carrier protein] + AMP + diphosphate</text>
        <dbReference type="Rhea" id="RHEA:55132"/>
        <dbReference type="Rhea" id="RHEA-COMP:14102"/>
        <dbReference type="Rhea" id="RHEA-COMP:14103"/>
        <dbReference type="ChEBI" id="CHEBI:30616"/>
        <dbReference type="ChEBI" id="CHEBI:33019"/>
        <dbReference type="ChEBI" id="CHEBI:57416"/>
        <dbReference type="ChEBI" id="CHEBI:64479"/>
        <dbReference type="ChEBI" id="CHEBI:138620"/>
        <dbReference type="ChEBI" id="CHEBI:456215"/>
        <dbReference type="EC" id="6.2.1.54"/>
    </reaction>
</comment>
<evidence type="ECO:0000256" key="3">
    <source>
        <dbReference type="ARBA" id="ARBA00022741"/>
    </source>
</evidence>
<evidence type="ECO:0000313" key="12">
    <source>
        <dbReference type="Proteomes" id="UP000199263"/>
    </source>
</evidence>
<evidence type="ECO:0000256" key="7">
    <source>
        <dbReference type="HAMAP-Rule" id="MF_00593"/>
    </source>
</evidence>
<evidence type="ECO:0000313" key="11">
    <source>
        <dbReference type="EMBL" id="SFD44103.1"/>
    </source>
</evidence>
<dbReference type="SUPFAM" id="SSF56801">
    <property type="entry name" value="Acetyl-CoA synthetase-like"/>
    <property type="match status" value="1"/>
</dbReference>
<evidence type="ECO:0000256" key="5">
    <source>
        <dbReference type="ARBA" id="ARBA00054605"/>
    </source>
</evidence>
<dbReference type="GO" id="GO:0047473">
    <property type="term" value="F:D-alanine [D-alanyl carrier protein] ligase activity"/>
    <property type="evidence" value="ECO:0007669"/>
    <property type="project" value="UniProtKB-UniRule"/>
</dbReference>
<dbReference type="InterPro" id="IPR010072">
    <property type="entry name" value="DltA"/>
</dbReference>
<gene>
    <name evidence="7" type="primary">dltA</name>
    <name evidence="11" type="ORF">SAMN05421842_1499</name>
</gene>
<dbReference type="InterPro" id="IPR025110">
    <property type="entry name" value="AMP-bd_C"/>
</dbReference>
<dbReference type="FunFam" id="3.30.300.30:FF:000012">
    <property type="entry name" value="D-alanine--D-alanyl carrier protein ligase"/>
    <property type="match status" value="1"/>
</dbReference>
<accession>A0A1I1SJS0</accession>